<feature type="region of interest" description="Disordered" evidence="1">
    <location>
        <begin position="344"/>
        <end position="469"/>
    </location>
</feature>
<dbReference type="PANTHER" id="PTHR46232">
    <property type="entry name" value="SMARCE1 REGULATOR OF CHROMATIN"/>
    <property type="match status" value="1"/>
</dbReference>
<feature type="compositionally biased region" description="Low complexity" evidence="1">
    <location>
        <begin position="362"/>
        <end position="402"/>
    </location>
</feature>
<feature type="region of interest" description="Disordered" evidence="1">
    <location>
        <begin position="143"/>
        <end position="164"/>
    </location>
</feature>
<evidence type="ECO:0000313" key="2">
    <source>
        <dbReference type="EMBL" id="CAF1052298.1"/>
    </source>
</evidence>
<feature type="compositionally biased region" description="Polar residues" evidence="1">
    <location>
        <begin position="450"/>
        <end position="469"/>
    </location>
</feature>
<evidence type="ECO:0000313" key="3">
    <source>
        <dbReference type="Proteomes" id="UP000663864"/>
    </source>
</evidence>
<sequence>MIFLCKQELIKRNKNFYGRSYLFIFSKRPFLVSSHGSPGFHPRLQSSSSSSPTLKRTINGPLSVSNSPNTSINTNMNVSTSPSLMRSSNSMGTLKSTNVSINPMDKSNTMPYSSRYTRKAWPMSRSIHDKNIRGYDEHELPYNRSSHSVPSSDNINNSSFTIEPSIDDDEADDIMFSSRHMAAARFQRNQRLLYEIFNEICIPDLRSNINIDRILTLRRQVDALKTHRETFEKDLNELEEKHAEKKRKFFDSNEKFYHEYNQTLSTNLTQEKINEILQKCETIEKLQKEKQLLLQQQQQQQAVATPPPPPLPLPATTVSQPIVPSVTKTEPAPIVEIPQQQTPLPPVQAQLPPSQPVPPLLPSTQPIPSSLPTLQSIPNQLPSSQPLPSQLPSSQPIQSQMPPSQPQLPPPPPPPPHPVMPPIQPPTTTPQGYPMMHPASGYPPVPGYVHSQQSQYRPAMTQRSAQYPSNVQWQQQQQWQTNAYDSRYYNPYPPNVQWQQQQQQQQQQWPPQQQPSQMRIPPHQQQQPPMYANGVHYGYGSTNAAWNPNTHPPQQYGYSQNPSYDPTLVSVSQQQQYYPPPPQMHNPPQGYDYGPPPPQ</sequence>
<dbReference type="PANTHER" id="PTHR46232:SF1">
    <property type="entry name" value="SWI_SNF-RELATED MATRIX-ASSOCIATED ACTIN-DEPENDENT REGULATOR OF CHROMATIN SUBFAMILY E MEMBER 1"/>
    <property type="match status" value="1"/>
</dbReference>
<feature type="region of interest" description="Disordered" evidence="1">
    <location>
        <begin position="298"/>
        <end position="318"/>
    </location>
</feature>
<feature type="compositionally biased region" description="Low complexity" evidence="1">
    <location>
        <begin position="497"/>
        <end position="515"/>
    </location>
</feature>
<dbReference type="AlphaFoldDB" id="A0A814KP93"/>
<dbReference type="EMBL" id="CAJNOT010000674">
    <property type="protein sequence ID" value="CAF1052298.1"/>
    <property type="molecule type" value="Genomic_DNA"/>
</dbReference>
<feature type="region of interest" description="Disordered" evidence="1">
    <location>
        <begin position="41"/>
        <end position="109"/>
    </location>
</feature>
<feature type="compositionally biased region" description="Polar residues" evidence="1">
    <location>
        <begin position="540"/>
        <end position="572"/>
    </location>
</feature>
<organism evidence="2 3">
    <name type="scientific">Rotaria sordida</name>
    <dbReference type="NCBI Taxonomy" id="392033"/>
    <lineage>
        <taxon>Eukaryota</taxon>
        <taxon>Metazoa</taxon>
        <taxon>Spiralia</taxon>
        <taxon>Gnathifera</taxon>
        <taxon>Rotifera</taxon>
        <taxon>Eurotatoria</taxon>
        <taxon>Bdelloidea</taxon>
        <taxon>Philodinida</taxon>
        <taxon>Philodinidae</taxon>
        <taxon>Rotaria</taxon>
    </lineage>
</organism>
<feature type="compositionally biased region" description="Polar residues" evidence="1">
    <location>
        <begin position="143"/>
        <end position="162"/>
    </location>
</feature>
<proteinExistence type="predicted"/>
<feature type="region of interest" description="Disordered" evidence="1">
    <location>
        <begin position="485"/>
        <end position="599"/>
    </location>
</feature>
<dbReference type="GO" id="GO:0045892">
    <property type="term" value="P:negative regulation of DNA-templated transcription"/>
    <property type="evidence" value="ECO:0007669"/>
    <property type="project" value="TreeGrafter"/>
</dbReference>
<dbReference type="GO" id="GO:0016922">
    <property type="term" value="F:nuclear receptor binding"/>
    <property type="evidence" value="ECO:0007669"/>
    <property type="project" value="TreeGrafter"/>
</dbReference>
<protein>
    <submittedName>
        <fullName evidence="2">Uncharacterized protein</fullName>
    </submittedName>
</protein>
<gene>
    <name evidence="2" type="ORF">ZHD862_LOCUS15121</name>
</gene>
<dbReference type="GO" id="GO:0016514">
    <property type="term" value="C:SWI/SNF complex"/>
    <property type="evidence" value="ECO:0007669"/>
    <property type="project" value="TreeGrafter"/>
</dbReference>
<feature type="compositionally biased region" description="Polar residues" evidence="1">
    <location>
        <begin position="52"/>
        <end position="109"/>
    </location>
</feature>
<name>A0A814KP93_9BILA</name>
<accession>A0A814KP93</accession>
<comment type="caution">
    <text evidence="2">The sequence shown here is derived from an EMBL/GenBank/DDBJ whole genome shotgun (WGS) entry which is preliminary data.</text>
</comment>
<evidence type="ECO:0000256" key="1">
    <source>
        <dbReference type="SAM" id="MobiDB-lite"/>
    </source>
</evidence>
<reference evidence="2" key="1">
    <citation type="submission" date="2021-02" db="EMBL/GenBank/DDBJ databases">
        <authorList>
            <person name="Nowell W R."/>
        </authorList>
    </citation>
    <scope>NUCLEOTIDE SEQUENCE</scope>
</reference>
<dbReference type="Proteomes" id="UP000663864">
    <property type="component" value="Unassembled WGS sequence"/>
</dbReference>
<feature type="compositionally biased region" description="Pro residues" evidence="1">
    <location>
        <begin position="403"/>
        <end position="428"/>
    </location>
</feature>
<dbReference type="GO" id="GO:0031492">
    <property type="term" value="F:nucleosomal DNA binding"/>
    <property type="evidence" value="ECO:0007669"/>
    <property type="project" value="TreeGrafter"/>
</dbReference>